<protein>
    <recommendedName>
        <fullName evidence="6">ZBR-type domain-containing protein</fullName>
    </recommendedName>
</protein>
<evidence type="ECO:0000313" key="8">
    <source>
        <dbReference type="Proteomes" id="UP001497497"/>
    </source>
</evidence>
<dbReference type="GO" id="GO:0045835">
    <property type="term" value="P:negative regulation of meiotic nuclear division"/>
    <property type="evidence" value="ECO:0007669"/>
    <property type="project" value="InterPro"/>
</dbReference>
<keyword evidence="3" id="KW-0863">Zinc-finger</keyword>
<evidence type="ECO:0000259" key="6">
    <source>
        <dbReference type="PROSITE" id="PS51872"/>
    </source>
</evidence>
<evidence type="ECO:0000256" key="1">
    <source>
        <dbReference type="ARBA" id="ARBA00004906"/>
    </source>
</evidence>
<dbReference type="InterPro" id="IPR002867">
    <property type="entry name" value="IBR_dom"/>
</dbReference>
<dbReference type="GO" id="GO:0008270">
    <property type="term" value="F:zinc ion binding"/>
    <property type="evidence" value="ECO:0007669"/>
    <property type="project" value="UniProtKB-KW"/>
</dbReference>
<evidence type="ECO:0000256" key="3">
    <source>
        <dbReference type="ARBA" id="ARBA00022771"/>
    </source>
</evidence>
<organism evidence="7 8">
    <name type="scientific">Lymnaea stagnalis</name>
    <name type="common">Great pond snail</name>
    <name type="synonym">Helix stagnalis</name>
    <dbReference type="NCBI Taxonomy" id="6523"/>
    <lineage>
        <taxon>Eukaryota</taxon>
        <taxon>Metazoa</taxon>
        <taxon>Spiralia</taxon>
        <taxon>Lophotrochozoa</taxon>
        <taxon>Mollusca</taxon>
        <taxon>Gastropoda</taxon>
        <taxon>Heterobranchia</taxon>
        <taxon>Euthyneura</taxon>
        <taxon>Panpulmonata</taxon>
        <taxon>Hygrophila</taxon>
        <taxon>Lymnaeoidea</taxon>
        <taxon>Lymnaeidae</taxon>
        <taxon>Lymnaea</taxon>
    </lineage>
</organism>
<dbReference type="EMBL" id="CAXITT010000463">
    <property type="protein sequence ID" value="CAL1541978.1"/>
    <property type="molecule type" value="Genomic_DNA"/>
</dbReference>
<feature type="non-terminal residue" evidence="7">
    <location>
        <position position="1"/>
    </location>
</feature>
<evidence type="ECO:0000256" key="4">
    <source>
        <dbReference type="ARBA" id="ARBA00022786"/>
    </source>
</evidence>
<dbReference type="SUPFAM" id="SSF57850">
    <property type="entry name" value="RING/U-box"/>
    <property type="match status" value="1"/>
</dbReference>
<keyword evidence="5" id="KW-0862">Zinc</keyword>
<comment type="pathway">
    <text evidence="1">Protein modification; protein ubiquitination.</text>
</comment>
<dbReference type="GO" id="GO:0007088">
    <property type="term" value="P:regulation of mitotic nuclear division"/>
    <property type="evidence" value="ECO:0007669"/>
    <property type="project" value="InterPro"/>
</dbReference>
<sequence>QRFKKIIQSFSPSEPSRLIGRNVGVRKLDIVQKLSQNFSQILGSVFHHLDPSDLDSVCQVNSVWKKALYNDKKAYDRYKMFREATRSALQEKGHGKENCGEKLLSGPLAQNLTTSKGHLTCMQTQAQKIESKPQPAVLEPSFSLRSGDQLRRCPHCQGSAVVQPNQDRAICIDVKCGYDFCTQCFAAFHHPKRCKPLCRASSVAAVAGTRKSKKNLKRL</sequence>
<dbReference type="PANTHER" id="PTHR15493">
    <property type="entry name" value="F-BOX ONLY PROTEIN 5 AND 43"/>
    <property type="match status" value="1"/>
</dbReference>
<evidence type="ECO:0000256" key="2">
    <source>
        <dbReference type="ARBA" id="ARBA00022723"/>
    </source>
</evidence>
<accession>A0AAV2I5I2</accession>
<dbReference type="Proteomes" id="UP001497497">
    <property type="component" value="Unassembled WGS sequence"/>
</dbReference>
<dbReference type="Gene3D" id="2.20.25.20">
    <property type="match status" value="1"/>
</dbReference>
<dbReference type="InterPro" id="IPR044064">
    <property type="entry name" value="ZF_ZBR"/>
</dbReference>
<dbReference type="Pfam" id="PF01485">
    <property type="entry name" value="IBR"/>
    <property type="match status" value="1"/>
</dbReference>
<dbReference type="PROSITE" id="PS51872">
    <property type="entry name" value="ZF_ZBR"/>
    <property type="match status" value="1"/>
</dbReference>
<keyword evidence="4" id="KW-0833">Ubl conjugation pathway</keyword>
<dbReference type="CDD" id="cd22086">
    <property type="entry name" value="F-box_EMI"/>
    <property type="match status" value="1"/>
</dbReference>
<evidence type="ECO:0000313" key="7">
    <source>
        <dbReference type="EMBL" id="CAL1541978.1"/>
    </source>
</evidence>
<dbReference type="PANTHER" id="PTHR15493:SF9">
    <property type="entry name" value="GH14043P"/>
    <property type="match status" value="1"/>
</dbReference>
<dbReference type="AlphaFoldDB" id="A0AAV2I5I2"/>
<reference evidence="7 8" key="1">
    <citation type="submission" date="2024-04" db="EMBL/GenBank/DDBJ databases">
        <authorList>
            <consortium name="Genoscope - CEA"/>
            <person name="William W."/>
        </authorList>
    </citation>
    <scope>NUCLEOTIDE SEQUENCE [LARGE SCALE GENOMIC DNA]</scope>
</reference>
<feature type="domain" description="ZBR-type" evidence="6">
    <location>
        <begin position="149"/>
        <end position="197"/>
    </location>
</feature>
<dbReference type="InterPro" id="IPR047147">
    <property type="entry name" value="FBX5_43"/>
</dbReference>
<dbReference type="CDD" id="cd20348">
    <property type="entry name" value="BRcat_RBR_EMI"/>
    <property type="match status" value="1"/>
</dbReference>
<gene>
    <name evidence="7" type="ORF">GSLYS_00015584001</name>
</gene>
<keyword evidence="8" id="KW-1185">Reference proteome</keyword>
<name>A0AAV2I5I2_LYMST</name>
<keyword evidence="2" id="KW-0479">Metal-binding</keyword>
<comment type="caution">
    <text evidence="7">The sequence shown here is derived from an EMBL/GenBank/DDBJ whole genome shotgun (WGS) entry which is preliminary data.</text>
</comment>
<proteinExistence type="predicted"/>
<dbReference type="GO" id="GO:0005634">
    <property type="term" value="C:nucleus"/>
    <property type="evidence" value="ECO:0007669"/>
    <property type="project" value="TreeGrafter"/>
</dbReference>
<evidence type="ECO:0000256" key="5">
    <source>
        <dbReference type="ARBA" id="ARBA00022833"/>
    </source>
</evidence>